<evidence type="ECO:0000256" key="1">
    <source>
        <dbReference type="ARBA" id="ARBA00004141"/>
    </source>
</evidence>
<evidence type="ECO:0000256" key="5">
    <source>
        <dbReference type="ARBA" id="ARBA00022525"/>
    </source>
</evidence>
<evidence type="ECO:0000313" key="18">
    <source>
        <dbReference type="EMBL" id="KAK2609466.1"/>
    </source>
</evidence>
<evidence type="ECO:0000256" key="8">
    <source>
        <dbReference type="ARBA" id="ARBA00022729"/>
    </source>
</evidence>
<feature type="compositionally biased region" description="Low complexity" evidence="15">
    <location>
        <begin position="429"/>
        <end position="440"/>
    </location>
</feature>
<feature type="domain" description="CFEM" evidence="17">
    <location>
        <begin position="52"/>
        <end position="161"/>
    </location>
</feature>
<feature type="disulfide bond" evidence="14">
    <location>
        <begin position="94"/>
        <end position="101"/>
    </location>
</feature>
<reference evidence="18" key="1">
    <citation type="submission" date="2023-06" db="EMBL/GenBank/DDBJ databases">
        <authorList>
            <person name="Noh H."/>
        </authorList>
    </citation>
    <scope>NUCLEOTIDE SEQUENCE</scope>
    <source>
        <strain evidence="18">DUCC20226</strain>
    </source>
</reference>
<feature type="disulfide bond" evidence="14">
    <location>
        <begin position="84"/>
        <end position="115"/>
    </location>
</feature>
<evidence type="ECO:0000256" key="16">
    <source>
        <dbReference type="SAM" id="Phobius"/>
    </source>
</evidence>
<evidence type="ECO:0000256" key="10">
    <source>
        <dbReference type="ARBA" id="ARBA00023136"/>
    </source>
</evidence>
<feature type="binding site" description="axial binding residue" evidence="14">
    <location>
        <position position="98"/>
    </location>
    <ligand>
        <name>heme</name>
        <dbReference type="ChEBI" id="CHEBI:30413"/>
    </ligand>
    <ligandPart>
        <name>Fe</name>
        <dbReference type="ChEBI" id="CHEBI:18248"/>
    </ligandPart>
</feature>
<feature type="transmembrane region" description="Helical" evidence="16">
    <location>
        <begin position="308"/>
        <end position="328"/>
    </location>
</feature>
<accession>A0AAD9SJ87</accession>
<feature type="transmembrane region" description="Helical" evidence="16">
    <location>
        <begin position="223"/>
        <end position="247"/>
    </location>
</feature>
<keyword evidence="8" id="KW-0732">Signal</keyword>
<evidence type="ECO:0000256" key="3">
    <source>
        <dbReference type="ARBA" id="ARBA00004613"/>
    </source>
</evidence>
<evidence type="ECO:0000256" key="9">
    <source>
        <dbReference type="ARBA" id="ARBA00022989"/>
    </source>
</evidence>
<feature type="region of interest" description="Disordered" evidence="15">
    <location>
        <begin position="419"/>
        <end position="477"/>
    </location>
</feature>
<keyword evidence="5" id="KW-0964">Secreted</keyword>
<keyword evidence="14" id="KW-0349">Heme</keyword>
<sequence>MQLVSNPGGRTCQRSRKLQTAQCPRGRPRTAHQIRTNIMRLPWLLTAFTATLMAHGAKAASDAAAEAAALAMAQKLYPTCALVCLAKLVPTSGCSLTDTECLCTDVELNSQLSVCVLQGCNYEDALLTKNGSSTMCGVPVRDETATPTIVAAVGFGLATFVYILRICSALPANGRELGWDDWTITATLLLTIPPTIFAFLLSANGLGKDMWTLPMYKIENVLFYYFIGELFYFAAQSMNKISILIFLLRVFQHNDLNRFIWATMGLCAAYAVSFFFATFFQCWPINHAWMQLEEWHVGYCNNIHLQGWLSAAFNILIDIIILILPLYELYKLHVSLHKKLMLMIMFSLGIFVTVASIIRLRTLVLFANSTNITYDYMDAAYWSTIELYAGIITASLPAVYKLFSSLGLSPTWSSVKNKMSGGSSGKTPASSGVASSGISKSDNRPKPRQISLKRGDEPEFIRLNDVESGKSGKSSWD</sequence>
<protein>
    <recommendedName>
        <fullName evidence="17">CFEM domain-containing protein</fullName>
    </recommendedName>
</protein>
<comment type="subcellular location">
    <subcellularLocation>
        <location evidence="2">Membrane</location>
        <topology evidence="2">Lipid-anchor</topology>
        <topology evidence="2">GPI-anchor</topology>
    </subcellularLocation>
    <subcellularLocation>
        <location evidence="1">Membrane</location>
        <topology evidence="1">Multi-pass membrane protein</topology>
    </subcellularLocation>
    <subcellularLocation>
        <location evidence="3">Secreted</location>
    </subcellularLocation>
</comment>
<feature type="transmembrane region" description="Helical" evidence="16">
    <location>
        <begin position="340"/>
        <end position="360"/>
    </location>
</feature>
<evidence type="ECO:0000313" key="19">
    <source>
        <dbReference type="Proteomes" id="UP001265746"/>
    </source>
</evidence>
<comment type="caution">
    <text evidence="18">The sequence shown here is derived from an EMBL/GenBank/DDBJ whole genome shotgun (WGS) entry which is preliminary data.</text>
</comment>
<keyword evidence="9 16" id="KW-1133">Transmembrane helix</keyword>
<dbReference type="PROSITE" id="PS52012">
    <property type="entry name" value="CFEM"/>
    <property type="match status" value="1"/>
</dbReference>
<dbReference type="Pfam" id="PF05730">
    <property type="entry name" value="CFEM"/>
    <property type="match status" value="1"/>
</dbReference>
<keyword evidence="11 14" id="KW-1015">Disulfide bond</keyword>
<comment type="similarity">
    <text evidence="4">Belongs to the RBT5 family.</text>
</comment>
<dbReference type="InterPro" id="IPR008427">
    <property type="entry name" value="Extracellular_membr_CFEM_dom"/>
</dbReference>
<feature type="transmembrane region" description="Helical" evidence="16">
    <location>
        <begin position="149"/>
        <end position="170"/>
    </location>
</feature>
<keyword evidence="6" id="KW-0325">Glycoprotein</keyword>
<evidence type="ECO:0000256" key="14">
    <source>
        <dbReference type="PROSITE-ProRule" id="PRU01356"/>
    </source>
</evidence>
<evidence type="ECO:0000256" key="11">
    <source>
        <dbReference type="ARBA" id="ARBA00023157"/>
    </source>
</evidence>
<keyword evidence="14" id="KW-0479">Metal-binding</keyword>
<organism evidence="18 19">
    <name type="scientific">Phomopsis amygdali</name>
    <name type="common">Fusicoccum amygdali</name>
    <dbReference type="NCBI Taxonomy" id="1214568"/>
    <lineage>
        <taxon>Eukaryota</taxon>
        <taxon>Fungi</taxon>
        <taxon>Dikarya</taxon>
        <taxon>Ascomycota</taxon>
        <taxon>Pezizomycotina</taxon>
        <taxon>Sordariomycetes</taxon>
        <taxon>Sordariomycetidae</taxon>
        <taxon>Diaporthales</taxon>
        <taxon>Diaporthaceae</taxon>
        <taxon>Diaporthe</taxon>
    </lineage>
</organism>
<dbReference type="PANTHER" id="PTHR33048:SF160">
    <property type="entry name" value="SAT4 FAMILY MEMBRANE PROTEIN"/>
    <property type="match status" value="1"/>
</dbReference>
<keyword evidence="12" id="KW-0449">Lipoprotein</keyword>
<evidence type="ECO:0000256" key="12">
    <source>
        <dbReference type="ARBA" id="ARBA00023288"/>
    </source>
</evidence>
<dbReference type="EMBL" id="JAUJFL010000002">
    <property type="protein sequence ID" value="KAK2609466.1"/>
    <property type="molecule type" value="Genomic_DNA"/>
</dbReference>
<evidence type="ECO:0000256" key="6">
    <source>
        <dbReference type="ARBA" id="ARBA00022622"/>
    </source>
</evidence>
<feature type="compositionally biased region" description="Basic and acidic residues" evidence="15">
    <location>
        <begin position="453"/>
        <end position="477"/>
    </location>
</feature>
<keyword evidence="19" id="KW-1185">Reference proteome</keyword>
<dbReference type="Pfam" id="PF20684">
    <property type="entry name" value="Fung_rhodopsin"/>
    <property type="match status" value="1"/>
</dbReference>
<proteinExistence type="inferred from homology"/>
<evidence type="ECO:0000256" key="13">
    <source>
        <dbReference type="ARBA" id="ARBA00038359"/>
    </source>
</evidence>
<name>A0AAD9SJ87_PHOAM</name>
<dbReference type="GO" id="GO:0046872">
    <property type="term" value="F:metal ion binding"/>
    <property type="evidence" value="ECO:0007669"/>
    <property type="project" value="UniProtKB-UniRule"/>
</dbReference>
<keyword evidence="7 16" id="KW-0812">Transmembrane</keyword>
<evidence type="ECO:0000259" key="17">
    <source>
        <dbReference type="PROSITE" id="PS52012"/>
    </source>
</evidence>
<dbReference type="GO" id="GO:0005576">
    <property type="term" value="C:extracellular region"/>
    <property type="evidence" value="ECO:0007669"/>
    <property type="project" value="UniProtKB-SubCell"/>
</dbReference>
<evidence type="ECO:0000256" key="2">
    <source>
        <dbReference type="ARBA" id="ARBA00004589"/>
    </source>
</evidence>
<dbReference type="Proteomes" id="UP001265746">
    <property type="component" value="Unassembled WGS sequence"/>
</dbReference>
<feature type="disulfide bond" evidence="14">
    <location>
        <begin position="80"/>
        <end position="120"/>
    </location>
</feature>
<feature type="transmembrane region" description="Helical" evidence="16">
    <location>
        <begin position="182"/>
        <end position="203"/>
    </location>
</feature>
<feature type="disulfide bond" evidence="14">
    <location>
        <begin position="103"/>
        <end position="136"/>
    </location>
</feature>
<comment type="similarity">
    <text evidence="13">Belongs to the SAT4 family.</text>
</comment>
<feature type="transmembrane region" description="Helical" evidence="16">
    <location>
        <begin position="259"/>
        <end position="280"/>
    </location>
</feature>
<dbReference type="GO" id="GO:0098552">
    <property type="term" value="C:side of membrane"/>
    <property type="evidence" value="ECO:0007669"/>
    <property type="project" value="UniProtKB-KW"/>
</dbReference>
<evidence type="ECO:0000256" key="7">
    <source>
        <dbReference type="ARBA" id="ARBA00022692"/>
    </source>
</evidence>
<dbReference type="InterPro" id="IPR052337">
    <property type="entry name" value="SAT4-like"/>
</dbReference>
<evidence type="ECO:0000256" key="15">
    <source>
        <dbReference type="SAM" id="MobiDB-lite"/>
    </source>
</evidence>
<gene>
    <name evidence="18" type="ORF">N8I77_002963</name>
</gene>
<feature type="compositionally biased region" description="Polar residues" evidence="15">
    <location>
        <begin position="419"/>
        <end position="428"/>
    </location>
</feature>
<evidence type="ECO:0000256" key="4">
    <source>
        <dbReference type="ARBA" id="ARBA00010031"/>
    </source>
</evidence>
<dbReference type="PANTHER" id="PTHR33048">
    <property type="entry name" value="PTH11-LIKE INTEGRAL MEMBRANE PROTEIN (AFU_ORTHOLOGUE AFUA_5G11245)"/>
    <property type="match status" value="1"/>
</dbReference>
<keyword evidence="6" id="KW-0336">GPI-anchor</keyword>
<feature type="transmembrane region" description="Helical" evidence="16">
    <location>
        <begin position="380"/>
        <end position="400"/>
    </location>
</feature>
<dbReference type="AlphaFoldDB" id="A0AAD9SJ87"/>
<keyword evidence="14" id="KW-0408">Iron</keyword>
<keyword evidence="10 16" id="KW-0472">Membrane</keyword>
<dbReference type="InterPro" id="IPR049326">
    <property type="entry name" value="Rhodopsin_dom_fungi"/>
</dbReference>